<feature type="compositionally biased region" description="Basic and acidic residues" evidence="1">
    <location>
        <begin position="170"/>
        <end position="187"/>
    </location>
</feature>
<evidence type="ECO:0000313" key="3">
    <source>
        <dbReference type="Proteomes" id="UP000311382"/>
    </source>
</evidence>
<proteinExistence type="predicted"/>
<feature type="compositionally biased region" description="Basic and acidic residues" evidence="1">
    <location>
        <begin position="414"/>
        <end position="424"/>
    </location>
</feature>
<sequence length="536" mass="59287">MASPPRSSSPLSSLGSTRSQGSSPRPPLASPPLDSPPAAAASKDSTSDSPRRRTDDTRQHEDFSHEDLSLSERHSSREAGDDQGRVNCDVKGDVEMRVTPRATDGACEAAREWRDETVIEEGQVDERECEGPGAGEEVGPSAETDEQMAVPVGTLRSASQVLPVLGASNKSEHRDEESPRSRDEALGRLDTAQWQSSGRFESRPPSPVVAEETPRVPPLTPRSQRTLAKFDLAAFAYRHPSEPPPRRTVYQYFVALPCSSMGGYLIGLGGRTAIDIRTRSGAGDFQVLFRQDGLTYFIVTGCKSAIRHALDLVKELMYTRIDLTRWERQALTAAGTTWCDYQELALETYEGYWLLEAFAEPEAHDDERGCRRRQSVATTAETHKPRLEGAPLWPAERVPPARPHPVPDQCPDTSHGRSRVDASRAEASPYKLPHRRRTSRSPSRSRSPVPTRASRRPSAPDLVRPHSSRTRTPPYSSRRVEKAPRELGEADQPTPRKVDSERDTHRKGSLSSLDTRTVDRVEEKLTSLSMPCVPAL</sequence>
<feature type="compositionally biased region" description="Basic and acidic residues" evidence="1">
    <location>
        <begin position="478"/>
        <end position="506"/>
    </location>
</feature>
<feature type="region of interest" description="Disordered" evidence="1">
    <location>
        <begin position="1"/>
        <end position="221"/>
    </location>
</feature>
<name>A0A5C5FL21_9BASI</name>
<dbReference type="CDD" id="cd00105">
    <property type="entry name" value="KH-I"/>
    <property type="match status" value="1"/>
</dbReference>
<dbReference type="AlphaFoldDB" id="A0A5C5FL21"/>
<feature type="compositionally biased region" description="Basic and acidic residues" evidence="1">
    <location>
        <begin position="45"/>
        <end position="98"/>
    </location>
</feature>
<feature type="compositionally biased region" description="Basic and acidic residues" evidence="1">
    <location>
        <begin position="516"/>
        <end position="525"/>
    </location>
</feature>
<protein>
    <recommendedName>
        <fullName evidence="4">K Homology domain-containing protein</fullName>
    </recommendedName>
</protein>
<organism evidence="2 3">
    <name type="scientific">Rhodotorula diobovata</name>
    <dbReference type="NCBI Taxonomy" id="5288"/>
    <lineage>
        <taxon>Eukaryota</taxon>
        <taxon>Fungi</taxon>
        <taxon>Dikarya</taxon>
        <taxon>Basidiomycota</taxon>
        <taxon>Pucciniomycotina</taxon>
        <taxon>Microbotryomycetes</taxon>
        <taxon>Sporidiobolales</taxon>
        <taxon>Sporidiobolaceae</taxon>
        <taxon>Rhodotorula</taxon>
    </lineage>
</organism>
<feature type="compositionally biased region" description="Low complexity" evidence="1">
    <location>
        <begin position="1"/>
        <end position="23"/>
    </location>
</feature>
<comment type="caution">
    <text evidence="2">The sequence shown here is derived from an EMBL/GenBank/DDBJ whole genome shotgun (WGS) entry which is preliminary data.</text>
</comment>
<feature type="compositionally biased region" description="Pro residues" evidence="1">
    <location>
        <begin position="24"/>
        <end position="35"/>
    </location>
</feature>
<evidence type="ECO:0000313" key="2">
    <source>
        <dbReference type="EMBL" id="TNY17553.1"/>
    </source>
</evidence>
<gene>
    <name evidence="2" type="ORF">DMC30DRAFT_104026</name>
</gene>
<dbReference type="EMBL" id="SOZI01000192">
    <property type="protein sequence ID" value="TNY17553.1"/>
    <property type="molecule type" value="Genomic_DNA"/>
</dbReference>
<evidence type="ECO:0000256" key="1">
    <source>
        <dbReference type="SAM" id="MobiDB-lite"/>
    </source>
</evidence>
<keyword evidence="3" id="KW-1185">Reference proteome</keyword>
<reference evidence="2 3" key="1">
    <citation type="submission" date="2019-03" db="EMBL/GenBank/DDBJ databases">
        <title>Rhodosporidium diobovatum UCD-FST 08-225 genome sequencing, assembly, and annotation.</title>
        <authorList>
            <person name="Fakankun I.U."/>
            <person name="Fristensky B."/>
            <person name="Levin D.B."/>
        </authorList>
    </citation>
    <scope>NUCLEOTIDE SEQUENCE [LARGE SCALE GENOMIC DNA]</scope>
    <source>
        <strain evidence="2 3">UCD-FST 08-225</strain>
    </source>
</reference>
<evidence type="ECO:0008006" key="4">
    <source>
        <dbReference type="Google" id="ProtNLM"/>
    </source>
</evidence>
<feature type="region of interest" description="Disordered" evidence="1">
    <location>
        <begin position="364"/>
        <end position="536"/>
    </location>
</feature>
<feature type="compositionally biased region" description="Low complexity" evidence="1">
    <location>
        <begin position="440"/>
        <end position="460"/>
    </location>
</feature>
<dbReference type="Proteomes" id="UP000311382">
    <property type="component" value="Unassembled WGS sequence"/>
</dbReference>
<accession>A0A5C5FL21</accession>